<reference evidence="6" key="1">
    <citation type="journal article" date="2012" name="Science">
        <title>Fermentation, hydrogen, and sulfur metabolism in multiple uncultivated bacterial phyla.</title>
        <authorList>
            <person name="Wrighton K.C."/>
            <person name="Thomas B.C."/>
            <person name="Sharon I."/>
            <person name="Miller C.S."/>
            <person name="Castelle C.J."/>
            <person name="VerBerkmoes N.C."/>
            <person name="Wilkins M.J."/>
            <person name="Hettich R.L."/>
            <person name="Lipton M.S."/>
            <person name="Williams K.H."/>
            <person name="Long P.E."/>
            <person name="Banfield J.F."/>
        </authorList>
    </citation>
    <scope>NUCLEOTIDE SEQUENCE [LARGE SCALE GENOMIC DNA]</scope>
</reference>
<evidence type="ECO:0000256" key="5">
    <source>
        <dbReference type="HAMAP-Rule" id="MF_00374"/>
    </source>
</evidence>
<proteinExistence type="inferred from homology"/>
<evidence type="ECO:0000256" key="3">
    <source>
        <dbReference type="ARBA" id="ARBA00023274"/>
    </source>
</evidence>
<dbReference type="Gene3D" id="1.10.287.310">
    <property type="match status" value="1"/>
</dbReference>
<dbReference type="GO" id="GO:0005840">
    <property type="term" value="C:ribosome"/>
    <property type="evidence" value="ECO:0007669"/>
    <property type="project" value="UniProtKB-KW"/>
</dbReference>
<organism evidence="6">
    <name type="scientific">uncultured bacterium</name>
    <name type="common">gcode 4</name>
    <dbReference type="NCBI Taxonomy" id="1234023"/>
    <lineage>
        <taxon>Bacteria</taxon>
        <taxon>environmental samples</taxon>
    </lineage>
</organism>
<dbReference type="GO" id="GO:0006412">
    <property type="term" value="P:translation"/>
    <property type="evidence" value="ECO:0007669"/>
    <property type="project" value="UniProtKB-UniRule"/>
</dbReference>
<evidence type="ECO:0000256" key="4">
    <source>
        <dbReference type="ARBA" id="ARBA00035204"/>
    </source>
</evidence>
<name>K1YAZ2_9BACT</name>
<dbReference type="NCBIfam" id="TIGR00012">
    <property type="entry name" value="L29"/>
    <property type="match status" value="1"/>
</dbReference>
<dbReference type="GO" id="GO:1990904">
    <property type="term" value="C:ribonucleoprotein complex"/>
    <property type="evidence" value="ECO:0007669"/>
    <property type="project" value="UniProtKB-KW"/>
</dbReference>
<evidence type="ECO:0000256" key="1">
    <source>
        <dbReference type="ARBA" id="ARBA00009254"/>
    </source>
</evidence>
<accession>K1YAZ2</accession>
<dbReference type="AlphaFoldDB" id="K1YAZ2"/>
<comment type="similarity">
    <text evidence="1 5">Belongs to the universal ribosomal protein uL29 family.</text>
</comment>
<comment type="caution">
    <text evidence="6">The sequence shown here is derived from an EMBL/GenBank/DDBJ whole genome shotgun (WGS) entry which is preliminary data.</text>
</comment>
<dbReference type="HAMAP" id="MF_00374">
    <property type="entry name" value="Ribosomal_uL29"/>
    <property type="match status" value="1"/>
</dbReference>
<keyword evidence="2 5" id="KW-0689">Ribosomal protein</keyword>
<dbReference type="Pfam" id="PF00831">
    <property type="entry name" value="Ribosomal_L29"/>
    <property type="match status" value="1"/>
</dbReference>
<dbReference type="InterPro" id="IPR036049">
    <property type="entry name" value="Ribosomal_uL29_sf"/>
</dbReference>
<evidence type="ECO:0000313" key="6">
    <source>
        <dbReference type="EMBL" id="EKD29538.1"/>
    </source>
</evidence>
<dbReference type="EMBL" id="AMFJ01034366">
    <property type="protein sequence ID" value="EKD29538.1"/>
    <property type="molecule type" value="Genomic_DNA"/>
</dbReference>
<dbReference type="SUPFAM" id="SSF46561">
    <property type="entry name" value="Ribosomal protein L29 (L29p)"/>
    <property type="match status" value="1"/>
</dbReference>
<keyword evidence="3 5" id="KW-0687">Ribonucleoprotein</keyword>
<dbReference type="InterPro" id="IPR001854">
    <property type="entry name" value="Ribosomal_uL29"/>
</dbReference>
<evidence type="ECO:0000256" key="2">
    <source>
        <dbReference type="ARBA" id="ARBA00022980"/>
    </source>
</evidence>
<sequence length="68" mass="7814">MKKQVTTFKTPVELSALDAEGLAKELNKSERELFLLTMKHRANELKQTHTIRLYRKYIAGLHMIGANS</sequence>
<dbReference type="GO" id="GO:0003735">
    <property type="term" value="F:structural constituent of ribosome"/>
    <property type="evidence" value="ECO:0007669"/>
    <property type="project" value="InterPro"/>
</dbReference>
<protein>
    <recommendedName>
        <fullName evidence="4 5">Large ribosomal subunit protein uL29</fullName>
    </recommendedName>
</protein>
<gene>
    <name evidence="5" type="primary">rpmC</name>
    <name evidence="6" type="ORF">ACD_78C00366G0005</name>
</gene>